<feature type="compositionally biased region" description="Polar residues" evidence="8">
    <location>
        <begin position="499"/>
        <end position="512"/>
    </location>
</feature>
<evidence type="ECO:0000256" key="2">
    <source>
        <dbReference type="ARBA" id="ARBA00007497"/>
    </source>
</evidence>
<dbReference type="Pfam" id="PF04046">
    <property type="entry name" value="PSP"/>
    <property type="match status" value="1"/>
</dbReference>
<feature type="region of interest" description="Disordered" evidence="8">
    <location>
        <begin position="54"/>
        <end position="109"/>
    </location>
</feature>
<accession>A0A2G5BJD4</accession>
<sequence length="594" mass="66471">MSTKEAKCCPDSRSGVELRDVDSECVLYLRFGPAADDDIRRRIMHYVRRVLSSSGSQGSESLHDLRRKRRRGGDDYSTDRYGNGNTLTDRKRKRSFSELEESDYEQTTATEAAEVPDLNRSITFYSQNAGFDIDTVRDDASNTDIAFEHGTQAVIGLNNELTQALGNPCFNCSIPGHELRNCPMPLDDNRVEANKAAFREKGSGQFSSRFYLVAEEKKRTDEMRNMFRPGQPLSQELCEALDLRCDDDVPAYIMNMYRYGYPPAYLGQEPGQDPMQAHPVSESRLPTTPDLHVFADAHDYDRVHHKPKDQDARNPDSTTGSVNNNSSSGTDEDGAISEEELDMDKKSLDRESDGQNRVCCVPLVKYPGLDLSKFDFSSVNSPGCPLYTHAPSTRANLHREMPYYDSYYHSGGHGMDKYREGHFYDRYSDQPSARYLSTAAYDDWGRMLNGYCQSAGSGYTEDNEYSTSSRVNSTTYASENTRKLRNHYHGGTYEGQDMPPSSTSAQSHQVTRQLPPDYKRDDGSITEAATTEAPFSFSSGLSEVPIQGENKANSLLPTPADAQRDTMPPPSVNVDSNDDNGELEDGECDMEVSE</sequence>
<protein>
    <recommendedName>
        <fullName evidence="9">CCHC-type domain-containing protein</fullName>
    </recommendedName>
</protein>
<evidence type="ECO:0000259" key="9">
    <source>
        <dbReference type="PROSITE" id="PS50158"/>
    </source>
</evidence>
<feature type="domain" description="CCHC-type" evidence="9">
    <location>
        <begin position="169"/>
        <end position="183"/>
    </location>
</feature>
<evidence type="ECO:0000256" key="7">
    <source>
        <dbReference type="PROSITE-ProRule" id="PRU00047"/>
    </source>
</evidence>
<dbReference type="GO" id="GO:0008270">
    <property type="term" value="F:zinc ion binding"/>
    <property type="evidence" value="ECO:0007669"/>
    <property type="project" value="UniProtKB-KW"/>
</dbReference>
<dbReference type="OrthoDB" id="8026949at2759"/>
<keyword evidence="5" id="KW-0862">Zinc</keyword>
<feature type="region of interest" description="Disordered" evidence="8">
    <location>
        <begin position="267"/>
        <end position="287"/>
    </location>
</feature>
<organism evidence="10 11">
    <name type="scientific">Coemansia reversa (strain ATCC 12441 / NRRL 1564)</name>
    <dbReference type="NCBI Taxonomy" id="763665"/>
    <lineage>
        <taxon>Eukaryota</taxon>
        <taxon>Fungi</taxon>
        <taxon>Fungi incertae sedis</taxon>
        <taxon>Zoopagomycota</taxon>
        <taxon>Kickxellomycotina</taxon>
        <taxon>Kickxellomycetes</taxon>
        <taxon>Kickxellales</taxon>
        <taxon>Kickxellaceae</taxon>
        <taxon>Coemansia</taxon>
    </lineage>
</organism>
<evidence type="ECO:0000256" key="5">
    <source>
        <dbReference type="ARBA" id="ARBA00022833"/>
    </source>
</evidence>
<keyword evidence="3" id="KW-0479">Metal-binding</keyword>
<evidence type="ECO:0000313" key="10">
    <source>
        <dbReference type="EMBL" id="PIA19128.1"/>
    </source>
</evidence>
<dbReference type="PANTHER" id="PTHR13316">
    <property type="entry name" value="ZINC FINGER, CCHC DOMAIN CONTAINING 8"/>
    <property type="match status" value="1"/>
</dbReference>
<evidence type="ECO:0000313" key="11">
    <source>
        <dbReference type="Proteomes" id="UP000242474"/>
    </source>
</evidence>
<reference evidence="10 11" key="1">
    <citation type="journal article" date="2015" name="Genome Biol. Evol.">
        <title>Phylogenomic analyses indicate that early fungi evolved digesting cell walls of algal ancestors of land plants.</title>
        <authorList>
            <person name="Chang Y."/>
            <person name="Wang S."/>
            <person name="Sekimoto S."/>
            <person name="Aerts A.L."/>
            <person name="Choi C."/>
            <person name="Clum A."/>
            <person name="LaButti K.M."/>
            <person name="Lindquist E.A."/>
            <person name="Yee Ngan C."/>
            <person name="Ohm R.A."/>
            <person name="Salamov A.A."/>
            <person name="Grigoriev I.V."/>
            <person name="Spatafora J.W."/>
            <person name="Berbee M.L."/>
        </authorList>
    </citation>
    <scope>NUCLEOTIDE SEQUENCE [LARGE SCALE GENOMIC DNA]</scope>
    <source>
        <strain evidence="10 11">NRRL 1564</strain>
    </source>
</reference>
<dbReference type="AlphaFoldDB" id="A0A2G5BJD4"/>
<dbReference type="InterPro" id="IPR001878">
    <property type="entry name" value="Znf_CCHC"/>
</dbReference>
<dbReference type="GO" id="GO:0005654">
    <property type="term" value="C:nucleoplasm"/>
    <property type="evidence" value="ECO:0007669"/>
    <property type="project" value="UniProtKB-SubCell"/>
</dbReference>
<evidence type="ECO:0000256" key="3">
    <source>
        <dbReference type="ARBA" id="ARBA00022723"/>
    </source>
</evidence>
<feature type="region of interest" description="Disordered" evidence="8">
    <location>
        <begin position="300"/>
        <end position="337"/>
    </location>
</feature>
<evidence type="ECO:0000256" key="4">
    <source>
        <dbReference type="ARBA" id="ARBA00022771"/>
    </source>
</evidence>
<feature type="compositionally biased region" description="Acidic residues" evidence="8">
    <location>
        <begin position="576"/>
        <end position="594"/>
    </location>
</feature>
<dbReference type="InterPro" id="IPR006568">
    <property type="entry name" value="PSP_pro-rich"/>
</dbReference>
<gene>
    <name evidence="10" type="ORF">COEREDRAFT_5657</name>
</gene>
<keyword evidence="6" id="KW-0539">Nucleus</keyword>
<dbReference type="InterPro" id="IPR052115">
    <property type="entry name" value="NEXT_complex_subunit_ZCCHC8"/>
</dbReference>
<dbReference type="GO" id="GO:0003723">
    <property type="term" value="F:RNA binding"/>
    <property type="evidence" value="ECO:0007669"/>
    <property type="project" value="TreeGrafter"/>
</dbReference>
<dbReference type="EMBL" id="KZ303487">
    <property type="protein sequence ID" value="PIA19128.1"/>
    <property type="molecule type" value="Genomic_DNA"/>
</dbReference>
<dbReference type="Proteomes" id="UP000242474">
    <property type="component" value="Unassembled WGS sequence"/>
</dbReference>
<feature type="region of interest" description="Disordered" evidence="8">
    <location>
        <begin position="459"/>
        <end position="594"/>
    </location>
</feature>
<dbReference type="PANTHER" id="PTHR13316:SF0">
    <property type="entry name" value="ZINC FINGER CCHC DOMAIN-CONTAINING PROTEIN 8"/>
    <property type="match status" value="1"/>
</dbReference>
<keyword evidence="4 7" id="KW-0863">Zinc-finger</keyword>
<evidence type="ECO:0000256" key="8">
    <source>
        <dbReference type="SAM" id="MobiDB-lite"/>
    </source>
</evidence>
<dbReference type="STRING" id="763665.A0A2G5BJD4"/>
<evidence type="ECO:0000256" key="1">
    <source>
        <dbReference type="ARBA" id="ARBA00004642"/>
    </source>
</evidence>
<feature type="compositionally biased region" description="Polar residues" evidence="8">
    <location>
        <begin position="465"/>
        <end position="479"/>
    </location>
</feature>
<evidence type="ECO:0000256" key="6">
    <source>
        <dbReference type="ARBA" id="ARBA00023242"/>
    </source>
</evidence>
<dbReference type="GO" id="GO:0071013">
    <property type="term" value="C:catalytic step 2 spliceosome"/>
    <property type="evidence" value="ECO:0007669"/>
    <property type="project" value="TreeGrafter"/>
</dbReference>
<keyword evidence="11" id="KW-1185">Reference proteome</keyword>
<feature type="compositionally biased region" description="Low complexity" evidence="8">
    <location>
        <begin position="317"/>
        <end position="329"/>
    </location>
</feature>
<proteinExistence type="inferred from homology"/>
<name>A0A2G5BJD4_COERN</name>
<dbReference type="PROSITE" id="PS50158">
    <property type="entry name" value="ZF_CCHC"/>
    <property type="match status" value="1"/>
</dbReference>
<comment type="subcellular location">
    <subcellularLocation>
        <location evidence="1">Nucleus</location>
        <location evidence="1">Nucleoplasm</location>
    </subcellularLocation>
</comment>
<dbReference type="SMART" id="SM00581">
    <property type="entry name" value="PSP"/>
    <property type="match status" value="1"/>
</dbReference>
<feature type="compositionally biased region" description="Basic and acidic residues" evidence="8">
    <location>
        <begin position="300"/>
        <end position="314"/>
    </location>
</feature>
<comment type="similarity">
    <text evidence="2">Belongs to the ZCCHC8 family.</text>
</comment>